<proteinExistence type="predicted"/>
<evidence type="ECO:0000313" key="1">
    <source>
        <dbReference type="EMBL" id="AMR39727.1"/>
    </source>
</evidence>
<organism evidence="1">
    <name type="scientific">Pluralibacter gergoviae</name>
    <name type="common">Enterobacter gergoviae</name>
    <dbReference type="NCBI Taxonomy" id="61647"/>
    <lineage>
        <taxon>Bacteria</taxon>
        <taxon>Pseudomonadati</taxon>
        <taxon>Pseudomonadota</taxon>
        <taxon>Gammaproteobacteria</taxon>
        <taxon>Enterobacterales</taxon>
        <taxon>Enterobacteriaceae</taxon>
        <taxon>Pluralibacter</taxon>
    </lineage>
</organism>
<name>A0A142I512_PLUGE</name>
<reference evidence="1" key="1">
    <citation type="submission" date="2016-03" db="EMBL/GenBank/DDBJ databases">
        <authorList>
            <person name="Ploux O."/>
        </authorList>
    </citation>
    <scope>NUCLEOTIDE SEQUENCE</scope>
    <source>
        <strain evidence="1">FB2</strain>
        <plasmid evidence="1">pFB2.3</plasmid>
    </source>
</reference>
<sequence>MHYRVVNCSSIHTQHVRVLATDQPGNYTKISAEGIVMTRFTRHMNLTFACSGNIFLMFTSDDAITGNMYLSIVHAAVCHWITFINADNSINVSFCTSLSNCLHMFALHLDRFEEQTFVEFTSFRGFTERFIPVRERWDECFRESDQVSTFTPSLKNQLTSFFCGSVQIKKNRSSLYTSYTYFIKFLPSIIGHHISSAGLKPRNDCENDIQKSEFCLQ</sequence>
<dbReference type="EMBL" id="CP014778">
    <property type="protein sequence ID" value="AMR39727.1"/>
    <property type="molecule type" value="Genomic_DNA"/>
</dbReference>
<keyword evidence="1" id="KW-0614">Plasmid</keyword>
<geneLocation type="plasmid" evidence="1">
    <name>pFB2.3</name>
</geneLocation>
<gene>
    <name evidence="1" type="ORF">LG71_28770</name>
</gene>
<dbReference type="AlphaFoldDB" id="A0A142I512"/>
<accession>A0A142I512</accession>
<protein>
    <submittedName>
        <fullName evidence="1">Uncharacterized protein</fullName>
    </submittedName>
</protein>